<dbReference type="STRING" id="95161.SAMN05660874_05692"/>
<dbReference type="Pfam" id="PF00106">
    <property type="entry name" value="adh_short"/>
    <property type="match status" value="1"/>
</dbReference>
<evidence type="ECO:0000313" key="3">
    <source>
        <dbReference type="EMBL" id="SFT09835.1"/>
    </source>
</evidence>
<dbReference type="Gene3D" id="3.40.50.720">
    <property type="entry name" value="NAD(P)-binding Rossmann-like Domain"/>
    <property type="match status" value="1"/>
</dbReference>
<evidence type="ECO:0000256" key="1">
    <source>
        <dbReference type="ARBA" id="ARBA00006484"/>
    </source>
</evidence>
<accession>A0A1I6V8C7</accession>
<dbReference type="OrthoDB" id="3784334at2"/>
<gene>
    <name evidence="3" type="ORF">SAMN05660874_05692</name>
</gene>
<dbReference type="PROSITE" id="PS00061">
    <property type="entry name" value="ADH_SHORT"/>
    <property type="match status" value="1"/>
</dbReference>
<dbReference type="GO" id="GO:0016491">
    <property type="term" value="F:oxidoreductase activity"/>
    <property type="evidence" value="ECO:0007669"/>
    <property type="project" value="UniProtKB-KW"/>
</dbReference>
<sequence length="234" mass="24477">MELNGARILVIGATGVLGSSVSRAVHAQGARCALAGRDPVRLRELSDELASSPITHFEALNKDSCYGAVTDAAQQLGGLDALIITIGVAAFGTTGETDDVVVESLFAINTRAPIALARAATPYLQDSHGTLATVTAILADYPTPGMAAYSASKAATSAWLTAFRREQRRFHVSVFDIQPPHMETGLADRAIGGQAPPMPRPACVSTVVDQIVLGLSRDARKLATDIKSGQLLLT</sequence>
<comment type="similarity">
    <text evidence="1">Belongs to the short-chain dehydrogenases/reductases (SDR) family.</text>
</comment>
<proteinExistence type="inferred from homology"/>
<dbReference type="PANTHER" id="PTHR44196">
    <property type="entry name" value="DEHYDROGENASE/REDUCTASE SDR FAMILY MEMBER 7B"/>
    <property type="match status" value="1"/>
</dbReference>
<dbReference type="PANTHER" id="PTHR44196:SF1">
    <property type="entry name" value="DEHYDROGENASE_REDUCTASE SDR FAMILY MEMBER 7B"/>
    <property type="match status" value="1"/>
</dbReference>
<evidence type="ECO:0000313" key="4">
    <source>
        <dbReference type="Proteomes" id="UP000198852"/>
    </source>
</evidence>
<evidence type="ECO:0000256" key="2">
    <source>
        <dbReference type="ARBA" id="ARBA00023002"/>
    </source>
</evidence>
<dbReference type="SUPFAM" id="SSF51735">
    <property type="entry name" value="NAD(P)-binding Rossmann-fold domains"/>
    <property type="match status" value="1"/>
</dbReference>
<dbReference type="Proteomes" id="UP000198852">
    <property type="component" value="Unassembled WGS sequence"/>
</dbReference>
<dbReference type="InterPro" id="IPR036291">
    <property type="entry name" value="NAD(P)-bd_dom_sf"/>
</dbReference>
<dbReference type="PRINTS" id="PR00081">
    <property type="entry name" value="GDHRDH"/>
</dbReference>
<organism evidence="3 4">
    <name type="scientific">Saccharopolyspora flava</name>
    <dbReference type="NCBI Taxonomy" id="95161"/>
    <lineage>
        <taxon>Bacteria</taxon>
        <taxon>Bacillati</taxon>
        <taxon>Actinomycetota</taxon>
        <taxon>Actinomycetes</taxon>
        <taxon>Pseudonocardiales</taxon>
        <taxon>Pseudonocardiaceae</taxon>
        <taxon>Saccharopolyspora</taxon>
    </lineage>
</organism>
<reference evidence="4" key="1">
    <citation type="submission" date="2016-10" db="EMBL/GenBank/DDBJ databases">
        <authorList>
            <person name="Varghese N."/>
            <person name="Submissions S."/>
        </authorList>
    </citation>
    <scope>NUCLEOTIDE SEQUENCE [LARGE SCALE GENOMIC DNA]</scope>
    <source>
        <strain evidence="4">DSM 44771</strain>
    </source>
</reference>
<dbReference type="EMBL" id="FOZX01000019">
    <property type="protein sequence ID" value="SFT09835.1"/>
    <property type="molecule type" value="Genomic_DNA"/>
</dbReference>
<keyword evidence="4" id="KW-1185">Reference proteome</keyword>
<keyword evidence="2" id="KW-0560">Oxidoreductase</keyword>
<dbReference type="AlphaFoldDB" id="A0A1I6V8C7"/>
<protein>
    <submittedName>
        <fullName evidence="3">Short-chain dehydrogenase</fullName>
    </submittedName>
</protein>
<dbReference type="InterPro" id="IPR002347">
    <property type="entry name" value="SDR_fam"/>
</dbReference>
<dbReference type="CDD" id="cd05233">
    <property type="entry name" value="SDR_c"/>
    <property type="match status" value="1"/>
</dbReference>
<dbReference type="InterPro" id="IPR020904">
    <property type="entry name" value="Sc_DH/Rdtase_CS"/>
</dbReference>
<name>A0A1I6V8C7_9PSEU</name>
<dbReference type="RefSeq" id="WP_093424387.1">
    <property type="nucleotide sequence ID" value="NZ_FOZX01000019.1"/>
</dbReference>
<dbReference type="GO" id="GO:0016020">
    <property type="term" value="C:membrane"/>
    <property type="evidence" value="ECO:0007669"/>
    <property type="project" value="TreeGrafter"/>
</dbReference>